<dbReference type="GO" id="GO:0043484">
    <property type="term" value="P:regulation of RNA splicing"/>
    <property type="evidence" value="ECO:0007669"/>
    <property type="project" value="TreeGrafter"/>
</dbReference>
<protein>
    <recommendedName>
        <fullName evidence="7">Protein kinase domain-containing protein</fullName>
    </recommendedName>
</protein>
<dbReference type="OMA" id="YWARIRS"/>
<dbReference type="STRING" id="5643.A0A060S5P0"/>
<dbReference type="Proteomes" id="UP000029665">
    <property type="component" value="Unassembled WGS sequence"/>
</dbReference>
<evidence type="ECO:0000256" key="3">
    <source>
        <dbReference type="ARBA" id="ARBA00022741"/>
    </source>
</evidence>
<dbReference type="GO" id="GO:0004674">
    <property type="term" value="F:protein serine/threonine kinase activity"/>
    <property type="evidence" value="ECO:0007669"/>
    <property type="project" value="UniProtKB-KW"/>
</dbReference>
<keyword evidence="5 6" id="KW-0067">ATP-binding</keyword>
<keyword evidence="2" id="KW-0808">Transferase</keyword>
<dbReference type="Gene3D" id="1.10.510.10">
    <property type="entry name" value="Transferase(Phosphotransferase) domain 1"/>
    <property type="match status" value="1"/>
</dbReference>
<feature type="domain" description="Protein kinase" evidence="7">
    <location>
        <begin position="54"/>
        <end position="413"/>
    </location>
</feature>
<evidence type="ECO:0000256" key="1">
    <source>
        <dbReference type="ARBA" id="ARBA00022527"/>
    </source>
</evidence>
<evidence type="ECO:0000256" key="2">
    <source>
        <dbReference type="ARBA" id="ARBA00022679"/>
    </source>
</evidence>
<dbReference type="InterPro" id="IPR051175">
    <property type="entry name" value="CLK_kinases"/>
</dbReference>
<dbReference type="AlphaFoldDB" id="A0A060S5P0"/>
<sequence>MAPTASDSAPVEFHFDPMGRTEDLRRYSPGGYHPVVVGNTFDQDMTLPDNQRRYRILHKLGYGSYATIWLARDQASNAFVALKVTTAESSRAEMREARMLRQLAGAAEGPSTHILTLCDQFSVQGPNGLHHILATEVVVPLLTVLRPETSPRWRKSAARALASGVAHMHASGIKHGDLHLGNLGCAFPELAQQSEDDVMQDLDPYDITVVLPCNPEEQTPSLPAYVLSACNLGEYCRRIRLPERDPDIRILDFGNARFADDPASDIQCAEEACAPEVAFARVALHESKPAWGPPSDIWALGAAIYEIVSGSSLFYGVGIGEGLLDRMVALTGSVPVRWQTFWQSRHARRDIGHSSDSSHEAVDREWARRRDRLREKCADDADVDRLVALLRRILVLEPEKRPTIDEVVQDPWFQVGDNIAAPAA</sequence>
<feature type="binding site" evidence="6">
    <location>
        <position position="83"/>
    </location>
    <ligand>
        <name>ATP</name>
        <dbReference type="ChEBI" id="CHEBI:30616"/>
    </ligand>
</feature>
<accession>A0A060S5P0</accession>
<keyword evidence="4" id="KW-0418">Kinase</keyword>
<comment type="caution">
    <text evidence="8">The sequence shown here is derived from an EMBL/GenBank/DDBJ whole genome shotgun (WGS) entry which is preliminary data.</text>
</comment>
<evidence type="ECO:0000313" key="9">
    <source>
        <dbReference type="Proteomes" id="UP000029665"/>
    </source>
</evidence>
<evidence type="ECO:0000256" key="4">
    <source>
        <dbReference type="ARBA" id="ARBA00022777"/>
    </source>
</evidence>
<dbReference type="HOGENOM" id="CLU_000288_81_2_1"/>
<dbReference type="InterPro" id="IPR000719">
    <property type="entry name" value="Prot_kinase_dom"/>
</dbReference>
<keyword evidence="1" id="KW-0723">Serine/threonine-protein kinase</keyword>
<name>A0A060S5P0_PYCCI</name>
<dbReference type="GO" id="GO:0005524">
    <property type="term" value="F:ATP binding"/>
    <property type="evidence" value="ECO:0007669"/>
    <property type="project" value="UniProtKB-UniRule"/>
</dbReference>
<dbReference type="OrthoDB" id="5979581at2759"/>
<dbReference type="InterPro" id="IPR017441">
    <property type="entry name" value="Protein_kinase_ATP_BS"/>
</dbReference>
<dbReference type="PANTHER" id="PTHR45646">
    <property type="entry name" value="SERINE/THREONINE-PROTEIN KINASE DOA-RELATED"/>
    <property type="match status" value="1"/>
</dbReference>
<dbReference type="PROSITE" id="PS50011">
    <property type="entry name" value="PROTEIN_KINASE_DOM"/>
    <property type="match status" value="1"/>
</dbReference>
<keyword evidence="3 6" id="KW-0547">Nucleotide-binding</keyword>
<dbReference type="EMBL" id="CCBP010000052">
    <property type="protein sequence ID" value="CDO69670.1"/>
    <property type="molecule type" value="Genomic_DNA"/>
</dbReference>
<evidence type="ECO:0000256" key="6">
    <source>
        <dbReference type="PROSITE-ProRule" id="PRU10141"/>
    </source>
</evidence>
<dbReference type="InterPro" id="IPR011009">
    <property type="entry name" value="Kinase-like_dom_sf"/>
</dbReference>
<proteinExistence type="predicted"/>
<evidence type="ECO:0000313" key="8">
    <source>
        <dbReference type="EMBL" id="CDO69670.1"/>
    </source>
</evidence>
<organism evidence="8 9">
    <name type="scientific">Pycnoporus cinnabarinus</name>
    <name type="common">Cinnabar-red polypore</name>
    <name type="synonym">Trametes cinnabarina</name>
    <dbReference type="NCBI Taxonomy" id="5643"/>
    <lineage>
        <taxon>Eukaryota</taxon>
        <taxon>Fungi</taxon>
        <taxon>Dikarya</taxon>
        <taxon>Basidiomycota</taxon>
        <taxon>Agaricomycotina</taxon>
        <taxon>Agaricomycetes</taxon>
        <taxon>Polyporales</taxon>
        <taxon>Polyporaceae</taxon>
        <taxon>Trametes</taxon>
    </lineage>
</organism>
<dbReference type="GO" id="GO:0005634">
    <property type="term" value="C:nucleus"/>
    <property type="evidence" value="ECO:0007669"/>
    <property type="project" value="TreeGrafter"/>
</dbReference>
<dbReference type="Gene3D" id="3.30.200.20">
    <property type="entry name" value="Phosphorylase Kinase, domain 1"/>
    <property type="match status" value="1"/>
</dbReference>
<dbReference type="SMART" id="SM00220">
    <property type="entry name" value="S_TKc"/>
    <property type="match status" value="1"/>
</dbReference>
<reference evidence="8" key="1">
    <citation type="submission" date="2014-01" db="EMBL/GenBank/DDBJ databases">
        <title>The genome of the white-rot fungus Pycnoporus cinnabarinus: a basidiomycete model with a versatile arsenal for lignocellulosic biomass breakdown.</title>
        <authorList>
            <person name="Levasseur A."/>
            <person name="Lomascolo A."/>
            <person name="Ruiz-Duenas F.J."/>
            <person name="Uzan E."/>
            <person name="Piumi F."/>
            <person name="Kues U."/>
            <person name="Ram A.F.J."/>
            <person name="Murat C."/>
            <person name="Haon M."/>
            <person name="Benoit I."/>
            <person name="Arfi Y."/>
            <person name="Chevret D."/>
            <person name="Drula E."/>
            <person name="Kwon M.J."/>
            <person name="Gouret P."/>
            <person name="Lesage-Meessen L."/>
            <person name="Lombard V."/>
            <person name="Mariette J."/>
            <person name="Noirot C."/>
            <person name="Park J."/>
            <person name="Patyshakuliyeva A."/>
            <person name="Wieneger R.A.B."/>
            <person name="Wosten H.A.B."/>
            <person name="Martin F."/>
            <person name="Coutinho P.M."/>
            <person name="de Vries R."/>
            <person name="Martinez A.T."/>
            <person name="Klopp C."/>
            <person name="Pontarotti P."/>
            <person name="Henrissat B."/>
            <person name="Record E."/>
        </authorList>
    </citation>
    <scope>NUCLEOTIDE SEQUENCE [LARGE SCALE GENOMIC DNA]</scope>
    <source>
        <strain evidence="8">BRFM137</strain>
    </source>
</reference>
<gene>
    <name evidence="8" type="ORF">BN946_scf184851.g58</name>
</gene>
<dbReference type="PROSITE" id="PS00107">
    <property type="entry name" value="PROTEIN_KINASE_ATP"/>
    <property type="match status" value="1"/>
</dbReference>
<keyword evidence="9" id="KW-1185">Reference proteome</keyword>
<evidence type="ECO:0000259" key="7">
    <source>
        <dbReference type="PROSITE" id="PS50011"/>
    </source>
</evidence>
<dbReference type="PANTHER" id="PTHR45646:SF11">
    <property type="entry name" value="SERINE_THREONINE-PROTEIN KINASE DOA"/>
    <property type="match status" value="1"/>
</dbReference>
<evidence type="ECO:0000256" key="5">
    <source>
        <dbReference type="ARBA" id="ARBA00022840"/>
    </source>
</evidence>
<dbReference type="SUPFAM" id="SSF56112">
    <property type="entry name" value="Protein kinase-like (PK-like)"/>
    <property type="match status" value="1"/>
</dbReference>
<dbReference type="Pfam" id="PF00069">
    <property type="entry name" value="Pkinase"/>
    <property type="match status" value="2"/>
</dbReference>